<gene>
    <name evidence="2" type="ORF">ALO53_03724</name>
    <name evidence="3" type="ORF">ALP66_00254</name>
</gene>
<evidence type="ECO:0000313" key="2">
    <source>
        <dbReference type="EMBL" id="KPX59489.1"/>
    </source>
</evidence>
<dbReference type="AlphaFoldDB" id="A0A0P9X6F9"/>
<sequence length="48" mass="5200">MFKRIGRLLASAALLTACALGTVQAAEEKAINFDIMSTESSQNLKSIW</sequence>
<evidence type="ECO:0000313" key="5">
    <source>
        <dbReference type="Proteomes" id="UP000270873"/>
    </source>
</evidence>
<evidence type="ECO:0000313" key="3">
    <source>
        <dbReference type="EMBL" id="RMS43500.1"/>
    </source>
</evidence>
<proteinExistence type="predicted"/>
<dbReference type="RefSeq" id="WP_238451289.1">
    <property type="nucleotide sequence ID" value="NZ_LJQO01000504.1"/>
</dbReference>
<feature type="signal peptide" evidence="1">
    <location>
        <begin position="1"/>
        <end position="25"/>
    </location>
</feature>
<reference evidence="2 4" key="1">
    <citation type="submission" date="2015-09" db="EMBL/GenBank/DDBJ databases">
        <title>Genome announcement of multiple Pseudomonas syringae strains.</title>
        <authorList>
            <person name="Thakur S."/>
            <person name="Wang P.W."/>
            <person name="Gong Y."/>
            <person name="Weir B.S."/>
            <person name="Guttman D.S."/>
        </authorList>
    </citation>
    <scope>NUCLEOTIDE SEQUENCE [LARGE SCALE GENOMIC DNA]</scope>
    <source>
        <strain evidence="2 4">ICMP7840</strain>
    </source>
</reference>
<comment type="caution">
    <text evidence="2">The sequence shown here is derived from an EMBL/GenBank/DDBJ whole genome shotgun (WGS) entry which is preliminary data.</text>
</comment>
<feature type="chain" id="PRO_5036297036" evidence="1">
    <location>
        <begin position="26"/>
        <end position="48"/>
    </location>
</feature>
<reference evidence="3 5" key="2">
    <citation type="submission" date="2018-08" db="EMBL/GenBank/DDBJ databases">
        <title>Recombination of ecologically and evolutionarily significant loci maintains genetic cohesion in the Pseudomonas syringae species complex.</title>
        <authorList>
            <person name="Dillon M."/>
            <person name="Thakur S."/>
            <person name="Almeida R.N.D."/>
            <person name="Weir B.S."/>
            <person name="Guttman D.S."/>
        </authorList>
    </citation>
    <scope>NUCLEOTIDE SEQUENCE [LARGE SCALE GENOMIC DNA]</scope>
    <source>
        <strain evidence="3 5">ICMP 7847</strain>
    </source>
</reference>
<dbReference type="Proteomes" id="UP000050469">
    <property type="component" value="Unassembled WGS sequence"/>
</dbReference>
<accession>A0A0P9X6F9</accession>
<evidence type="ECO:0000256" key="1">
    <source>
        <dbReference type="SAM" id="SignalP"/>
    </source>
</evidence>
<organism evidence="2 4">
    <name type="scientific">Pseudomonas amygdali pv. photiniae</name>
    <dbReference type="NCBI Taxonomy" id="251724"/>
    <lineage>
        <taxon>Bacteria</taxon>
        <taxon>Pseudomonadati</taxon>
        <taxon>Pseudomonadota</taxon>
        <taxon>Gammaproteobacteria</taxon>
        <taxon>Pseudomonadales</taxon>
        <taxon>Pseudomonadaceae</taxon>
        <taxon>Pseudomonas</taxon>
        <taxon>Pseudomonas amygdali</taxon>
    </lineage>
</organism>
<evidence type="ECO:0000313" key="4">
    <source>
        <dbReference type="Proteomes" id="UP000050469"/>
    </source>
</evidence>
<dbReference type="EMBL" id="RBSP01000745">
    <property type="protein sequence ID" value="RMS43500.1"/>
    <property type="molecule type" value="Genomic_DNA"/>
</dbReference>
<dbReference type="PATRIC" id="fig|251724.3.peg.5217"/>
<dbReference type="EMBL" id="LJQO01000504">
    <property type="protein sequence ID" value="KPX59489.1"/>
    <property type="molecule type" value="Genomic_DNA"/>
</dbReference>
<dbReference type="PROSITE" id="PS51257">
    <property type="entry name" value="PROKAR_LIPOPROTEIN"/>
    <property type="match status" value="1"/>
</dbReference>
<protein>
    <submittedName>
        <fullName evidence="2">Uncharacterized protein</fullName>
    </submittedName>
</protein>
<name>A0A0P9X6F9_PSEA0</name>
<dbReference type="Proteomes" id="UP000270873">
    <property type="component" value="Unassembled WGS sequence"/>
</dbReference>
<keyword evidence="1" id="KW-0732">Signal</keyword>